<gene>
    <name evidence="2" type="ORF">IX39_12695</name>
</gene>
<dbReference type="EMBL" id="JPRP01000001">
    <property type="protein sequence ID" value="KFF01417.1"/>
    <property type="molecule type" value="Genomic_DNA"/>
</dbReference>
<evidence type="ECO:0000256" key="1">
    <source>
        <dbReference type="SAM" id="SignalP"/>
    </source>
</evidence>
<dbReference type="Proteomes" id="UP000028713">
    <property type="component" value="Unassembled WGS sequence"/>
</dbReference>
<accession>A0A085ZAF3</accession>
<reference evidence="2 3" key="1">
    <citation type="submission" date="2014-07" db="EMBL/GenBank/DDBJ databases">
        <title>Genome of Chryseobacterium formosense LMG 24722.</title>
        <authorList>
            <person name="Pipes S.E."/>
            <person name="Stropko S.J."/>
            <person name="Newman J.D."/>
        </authorList>
    </citation>
    <scope>NUCLEOTIDE SEQUENCE [LARGE SCALE GENOMIC DNA]</scope>
    <source>
        <strain evidence="2 3">LMG 24722</strain>
    </source>
</reference>
<proteinExistence type="predicted"/>
<evidence type="ECO:0000313" key="2">
    <source>
        <dbReference type="EMBL" id="KFF01417.1"/>
    </source>
</evidence>
<comment type="caution">
    <text evidence="2">The sequence shown here is derived from an EMBL/GenBank/DDBJ whole genome shotgun (WGS) entry which is preliminary data.</text>
</comment>
<keyword evidence="1" id="KW-0732">Signal</keyword>
<organism evidence="2 3">
    <name type="scientific">Chryseobacterium formosense</name>
    <dbReference type="NCBI Taxonomy" id="236814"/>
    <lineage>
        <taxon>Bacteria</taxon>
        <taxon>Pseudomonadati</taxon>
        <taxon>Bacteroidota</taxon>
        <taxon>Flavobacteriia</taxon>
        <taxon>Flavobacteriales</taxon>
        <taxon>Weeksellaceae</taxon>
        <taxon>Chryseobacterium group</taxon>
        <taxon>Chryseobacterium</taxon>
    </lineage>
</organism>
<evidence type="ECO:0000313" key="3">
    <source>
        <dbReference type="Proteomes" id="UP000028713"/>
    </source>
</evidence>
<dbReference type="AlphaFoldDB" id="A0A085ZAF3"/>
<feature type="signal peptide" evidence="1">
    <location>
        <begin position="1"/>
        <end position="20"/>
    </location>
</feature>
<keyword evidence="3" id="KW-1185">Reference proteome</keyword>
<sequence>MRKFILGAFATFMISASVLANETNANSVNVENPTSAEKAVSSSDNSKKTNFEASLKFDALMMRRICVIRVITTYPNGSTSTQVYTYPVDGGEDPTLAQTQCQALKALHIAALD</sequence>
<dbReference type="RefSeq" id="WP_034676787.1">
    <property type="nucleotide sequence ID" value="NZ_FPAP01000001.1"/>
</dbReference>
<feature type="chain" id="PRO_5001800904" evidence="1">
    <location>
        <begin position="21"/>
        <end position="113"/>
    </location>
</feature>
<protein>
    <submittedName>
        <fullName evidence="2">Uncharacterized protein</fullName>
    </submittedName>
</protein>
<name>A0A085ZAF3_9FLAO</name>